<organism evidence="2 3">
    <name type="scientific">Intrasporangium chromatireducens Q5-1</name>
    <dbReference type="NCBI Taxonomy" id="584657"/>
    <lineage>
        <taxon>Bacteria</taxon>
        <taxon>Bacillati</taxon>
        <taxon>Actinomycetota</taxon>
        <taxon>Actinomycetes</taxon>
        <taxon>Micrococcales</taxon>
        <taxon>Intrasporangiaceae</taxon>
        <taxon>Intrasporangium</taxon>
    </lineage>
</organism>
<sequence length="780" mass="83209">MAVPSRSLADDIRRRTDDELVGLVLARPDLARPAPADLTGLAARASTKASVQRAVEALDRGQLQVLEALVVAGDDASRESVRRLLGVAKRDEPRVRSTIDDLWRAALLWRSDGTHHVVRTVPEVLGRSIAGLGSPVRELRPSPGSDLSAIEDPQALADLLAAAPPTARAVLDKMAWGPPLGVLPTSGPGQTAVRWLLEHHLLVTVSVDRVALPREVGLALRGGRLHRHAELDAPELPARTVPSVDALAGGAASELLTQIDEVAEAWGAEAPRVLRAGGVSVRDLRRTSELLDADTARTGFLVELMYAAHLLADDGEVVPVWAPTPELDDWSSSEAGHRWATLASAWLRMTRAPHLVGHRTPGASGVANALGPDIQWPPVRAIRRDVLAELEGLPRGSAPTAEDVTRRLLWRRPLRSGAVLGEAVAAVLREAEWLGMTGRGALSDPGRTLLVPVHPSSATRVPHQGDSATPGLETAAAAMSAQLPQPVDHVLLQADLTAVAPGPLVGSLAAFMRLAADVESRGGATVYRFTNESVRRALDAGWSAAHLLDTLRRSSRTPVPQPLEYLVSDVARRHGRTRVGGGAAYIRSDDEATLEAMLAARDLAPLLLRRIAPTVLVSQANPAVVTDALHDAGFAPVTESPDGSVVVAETRRRRARTRRTAAVAVSPVDEPYTRSLVTGLRAAEEAADARRVEEEQREGPHIPVTDPVVTLALLRDAAADRHGVWIGVTDRHGGRTRELIHPRRIEGGQVRATDAAGHEKSYSIHRITGATLDPTTPAVE</sequence>
<accession>W9GE02</accession>
<keyword evidence="3" id="KW-1185">Reference proteome</keyword>
<dbReference type="Pfam" id="PF13625">
    <property type="entry name" value="Helicase_C_3"/>
    <property type="match status" value="1"/>
</dbReference>
<reference evidence="3" key="1">
    <citation type="submission" date="2013-08" db="EMBL/GenBank/DDBJ databases">
        <title>Intrasporangium oryzae NRRL B-24470.</title>
        <authorList>
            <person name="Liu H."/>
            <person name="Wang G."/>
        </authorList>
    </citation>
    <scope>NUCLEOTIDE SEQUENCE [LARGE SCALE GENOMIC DNA]</scope>
    <source>
        <strain evidence="3">Q5-1</strain>
    </source>
</reference>
<feature type="domain" description="Helicase XPB/Ssl2 N-terminal" evidence="1">
    <location>
        <begin position="490"/>
        <end position="612"/>
    </location>
</feature>
<dbReference type="RefSeq" id="WP_034721144.1">
    <property type="nucleotide sequence ID" value="NZ_AWQS01000273.1"/>
</dbReference>
<dbReference type="OrthoDB" id="3415124at2"/>
<evidence type="ECO:0000313" key="2">
    <source>
        <dbReference type="EMBL" id="EWT04310.1"/>
    </source>
</evidence>
<gene>
    <name evidence="2" type="ORF">N864_14575</name>
</gene>
<dbReference type="Proteomes" id="UP000019494">
    <property type="component" value="Unassembled WGS sequence"/>
</dbReference>
<evidence type="ECO:0000313" key="3">
    <source>
        <dbReference type="Proteomes" id="UP000019494"/>
    </source>
</evidence>
<dbReference type="PATRIC" id="fig|584657.3.peg.3813"/>
<protein>
    <recommendedName>
        <fullName evidence="1">Helicase XPB/Ssl2 N-terminal domain-containing protein</fullName>
    </recommendedName>
</protein>
<evidence type="ECO:0000259" key="1">
    <source>
        <dbReference type="Pfam" id="PF13625"/>
    </source>
</evidence>
<name>W9GE02_9MICO</name>
<dbReference type="InterPro" id="IPR032830">
    <property type="entry name" value="XPB/Ssl2_N"/>
</dbReference>
<comment type="caution">
    <text evidence="2">The sequence shown here is derived from an EMBL/GenBank/DDBJ whole genome shotgun (WGS) entry which is preliminary data.</text>
</comment>
<dbReference type="EMBL" id="AWQS01000273">
    <property type="protein sequence ID" value="EWT04310.1"/>
    <property type="molecule type" value="Genomic_DNA"/>
</dbReference>
<dbReference type="AlphaFoldDB" id="W9GE02"/>
<proteinExistence type="predicted"/>